<dbReference type="InterPro" id="IPR029056">
    <property type="entry name" value="Ribokinase-like"/>
</dbReference>
<dbReference type="CDD" id="cd01170">
    <property type="entry name" value="THZ_kinase"/>
    <property type="match status" value="1"/>
</dbReference>
<evidence type="ECO:0000256" key="1">
    <source>
        <dbReference type="ARBA" id="ARBA00001771"/>
    </source>
</evidence>
<feature type="binding site" evidence="11">
    <location>
        <position position="193"/>
    </location>
    <ligand>
        <name>substrate</name>
    </ligand>
</feature>
<comment type="cofactor">
    <cofactor evidence="2 11">
        <name>Mg(2+)</name>
        <dbReference type="ChEBI" id="CHEBI:18420"/>
    </cofactor>
</comment>
<protein>
    <recommendedName>
        <fullName evidence="11">Hydroxyethylthiazole kinase</fullName>
        <ecNumber evidence="11">2.7.1.50</ecNumber>
    </recommendedName>
    <alternativeName>
        <fullName evidence="11">4-methyl-5-beta-hydroxyethylthiazole kinase</fullName>
        <shortName evidence="11">TH kinase</shortName>
        <shortName evidence="11">Thz kinase</shortName>
    </alternativeName>
</protein>
<comment type="similarity">
    <text evidence="11">Belongs to the Thz kinase family.</text>
</comment>
<dbReference type="Proteomes" id="UP001597545">
    <property type="component" value="Unassembled WGS sequence"/>
</dbReference>
<keyword evidence="13" id="KW-1185">Reference proteome</keyword>
<comment type="pathway">
    <text evidence="3 11">Cofactor biosynthesis; thiamine diphosphate biosynthesis; 4-methyl-5-(2-phosphoethyl)-thiazole from 5-(2-hydroxyethyl)-4-methylthiazole: step 1/1.</text>
</comment>
<dbReference type="Pfam" id="PF02110">
    <property type="entry name" value="HK"/>
    <property type="match status" value="1"/>
</dbReference>
<accession>A0ABW5KFB9</accession>
<dbReference type="SUPFAM" id="SSF53613">
    <property type="entry name" value="Ribokinase-like"/>
    <property type="match status" value="1"/>
</dbReference>
<dbReference type="EC" id="2.7.1.50" evidence="11"/>
<organism evidence="12 13">
    <name type="scientific">Sphingobacterium suaedae</name>
    <dbReference type="NCBI Taxonomy" id="1686402"/>
    <lineage>
        <taxon>Bacteria</taxon>
        <taxon>Pseudomonadati</taxon>
        <taxon>Bacteroidota</taxon>
        <taxon>Sphingobacteriia</taxon>
        <taxon>Sphingobacteriales</taxon>
        <taxon>Sphingobacteriaceae</taxon>
        <taxon>Sphingobacterium</taxon>
    </lineage>
</organism>
<dbReference type="NCBIfam" id="NF006830">
    <property type="entry name" value="PRK09355.1"/>
    <property type="match status" value="1"/>
</dbReference>
<evidence type="ECO:0000256" key="6">
    <source>
        <dbReference type="ARBA" id="ARBA00022741"/>
    </source>
</evidence>
<dbReference type="PRINTS" id="PR01099">
    <property type="entry name" value="HYETHTZKNASE"/>
</dbReference>
<comment type="function">
    <text evidence="11">Catalyzes the phosphorylation of the hydroxyl group of 4-methyl-5-beta-hydroxyethylthiazole (THZ).</text>
</comment>
<keyword evidence="10 11" id="KW-0784">Thiamine biosynthesis</keyword>
<evidence type="ECO:0000313" key="13">
    <source>
        <dbReference type="Proteomes" id="UP001597545"/>
    </source>
</evidence>
<evidence type="ECO:0000256" key="10">
    <source>
        <dbReference type="ARBA" id="ARBA00022977"/>
    </source>
</evidence>
<dbReference type="HAMAP" id="MF_00228">
    <property type="entry name" value="Thz_kinase"/>
    <property type="match status" value="1"/>
</dbReference>
<name>A0ABW5KFB9_9SPHI</name>
<gene>
    <name evidence="11 12" type="primary">thiM</name>
    <name evidence="12" type="ORF">ACFSR5_07130</name>
</gene>
<feature type="binding site" evidence="11">
    <location>
        <position position="166"/>
    </location>
    <ligand>
        <name>ATP</name>
        <dbReference type="ChEBI" id="CHEBI:30616"/>
    </ligand>
</feature>
<evidence type="ECO:0000256" key="4">
    <source>
        <dbReference type="ARBA" id="ARBA00022679"/>
    </source>
</evidence>
<evidence type="ECO:0000256" key="11">
    <source>
        <dbReference type="HAMAP-Rule" id="MF_00228"/>
    </source>
</evidence>
<feature type="binding site" evidence="11">
    <location>
        <position position="119"/>
    </location>
    <ligand>
        <name>ATP</name>
        <dbReference type="ChEBI" id="CHEBI:30616"/>
    </ligand>
</feature>
<keyword evidence="9 11" id="KW-0460">Magnesium</keyword>
<comment type="caution">
    <text evidence="12">The sequence shown here is derived from an EMBL/GenBank/DDBJ whole genome shotgun (WGS) entry which is preliminary data.</text>
</comment>
<dbReference type="PIRSF" id="PIRSF000513">
    <property type="entry name" value="Thz_kinase"/>
    <property type="match status" value="1"/>
</dbReference>
<evidence type="ECO:0000256" key="2">
    <source>
        <dbReference type="ARBA" id="ARBA00001946"/>
    </source>
</evidence>
<dbReference type="InterPro" id="IPR000417">
    <property type="entry name" value="Hyethyz_kinase"/>
</dbReference>
<evidence type="ECO:0000256" key="9">
    <source>
        <dbReference type="ARBA" id="ARBA00022842"/>
    </source>
</evidence>
<dbReference type="NCBIfam" id="TIGR00694">
    <property type="entry name" value="thiM"/>
    <property type="match status" value="1"/>
</dbReference>
<evidence type="ECO:0000313" key="12">
    <source>
        <dbReference type="EMBL" id="MFD2547417.1"/>
    </source>
</evidence>
<keyword evidence="4 11" id="KW-0808">Transferase</keyword>
<evidence type="ECO:0000256" key="7">
    <source>
        <dbReference type="ARBA" id="ARBA00022777"/>
    </source>
</evidence>
<dbReference type="RefSeq" id="WP_380902152.1">
    <property type="nucleotide sequence ID" value="NZ_JBHUEG010000007.1"/>
</dbReference>
<keyword evidence="8 11" id="KW-0067">ATP-binding</keyword>
<evidence type="ECO:0000256" key="3">
    <source>
        <dbReference type="ARBA" id="ARBA00004868"/>
    </source>
</evidence>
<dbReference type="GO" id="GO:0004417">
    <property type="term" value="F:hydroxyethylthiazole kinase activity"/>
    <property type="evidence" value="ECO:0007669"/>
    <property type="project" value="UniProtKB-EC"/>
</dbReference>
<keyword evidence="7 11" id="KW-0418">Kinase</keyword>
<dbReference type="Gene3D" id="3.40.1190.20">
    <property type="match status" value="1"/>
</dbReference>
<keyword evidence="5 11" id="KW-0479">Metal-binding</keyword>
<sequence>MEHRIIQQLLQLKAEAPLVHNITNFVVMNNTANALLAVGASPVMVHSPREVQDVVQISQSLVINIGTLSEKWADAMLMAAERANQIGCPWVLDPVGAGISSFRNETLQQLLNLKPTAIRGNASEIMALDNFSAFSSKGVDSTADSQDAFVAGQSLQRRYGTQVCISGPTDYIISERAWVEVYNGSGLMTKVTGLGCSASAMIGAFLALRSDPFEEAVAGVSILSLAGQLATDKSNGPGTLQWQLYDTLYNLTAEDLSIHLNIKQHAF</sequence>
<keyword evidence="6 11" id="KW-0547">Nucleotide-binding</keyword>
<comment type="catalytic activity">
    <reaction evidence="1 11">
        <text>5-(2-hydroxyethyl)-4-methylthiazole + ATP = 4-methyl-5-(2-phosphooxyethyl)-thiazole + ADP + H(+)</text>
        <dbReference type="Rhea" id="RHEA:24212"/>
        <dbReference type="ChEBI" id="CHEBI:15378"/>
        <dbReference type="ChEBI" id="CHEBI:17957"/>
        <dbReference type="ChEBI" id="CHEBI:30616"/>
        <dbReference type="ChEBI" id="CHEBI:58296"/>
        <dbReference type="ChEBI" id="CHEBI:456216"/>
        <dbReference type="EC" id="2.7.1.50"/>
    </reaction>
</comment>
<reference evidence="13" key="1">
    <citation type="journal article" date="2019" name="Int. J. Syst. Evol. Microbiol.">
        <title>The Global Catalogue of Microorganisms (GCM) 10K type strain sequencing project: providing services to taxonomists for standard genome sequencing and annotation.</title>
        <authorList>
            <consortium name="The Broad Institute Genomics Platform"/>
            <consortium name="The Broad Institute Genome Sequencing Center for Infectious Disease"/>
            <person name="Wu L."/>
            <person name="Ma J."/>
        </authorList>
    </citation>
    <scope>NUCLEOTIDE SEQUENCE [LARGE SCALE GENOMIC DNA]</scope>
    <source>
        <strain evidence="13">KCTC 42662</strain>
    </source>
</reference>
<feature type="binding site" evidence="11">
    <location>
        <position position="44"/>
    </location>
    <ligand>
        <name>substrate</name>
    </ligand>
</feature>
<evidence type="ECO:0000256" key="5">
    <source>
        <dbReference type="ARBA" id="ARBA00022723"/>
    </source>
</evidence>
<dbReference type="EMBL" id="JBHULR010000003">
    <property type="protein sequence ID" value="MFD2547417.1"/>
    <property type="molecule type" value="Genomic_DNA"/>
</dbReference>
<proteinExistence type="inferred from homology"/>
<evidence type="ECO:0000256" key="8">
    <source>
        <dbReference type="ARBA" id="ARBA00022840"/>
    </source>
</evidence>